<reference evidence="4 5" key="1">
    <citation type="submission" date="2015-12" db="EMBL/GenBank/DDBJ databases">
        <title>Draft genome sequence of Moniliophthora roreri, the causal agent of frosty pod rot of cacao.</title>
        <authorList>
            <person name="Aime M.C."/>
            <person name="Diaz-Valderrama J.R."/>
            <person name="Kijpornyongpan T."/>
            <person name="Phillips-Mora W."/>
        </authorList>
    </citation>
    <scope>NUCLEOTIDE SEQUENCE [LARGE SCALE GENOMIC DNA]</scope>
    <source>
        <strain evidence="4 5">MCA 2952</strain>
    </source>
</reference>
<evidence type="ECO:0000313" key="5">
    <source>
        <dbReference type="Proteomes" id="UP000054988"/>
    </source>
</evidence>
<gene>
    <name evidence="4" type="ORF">WG66_19522</name>
</gene>
<proteinExistence type="predicted"/>
<accession>A0A0W0EUZ0</accession>
<name>A0A0W0EUZ0_MONRR</name>
<evidence type="ECO:0000259" key="3">
    <source>
        <dbReference type="Pfam" id="PF00144"/>
    </source>
</evidence>
<feature type="domain" description="Beta-lactamase-related" evidence="3">
    <location>
        <begin position="65"/>
        <end position="399"/>
    </location>
</feature>
<dbReference type="AlphaFoldDB" id="A0A0W0EUZ0"/>
<protein>
    <recommendedName>
        <fullName evidence="3">Beta-lactamase-related domain-containing protein</fullName>
    </recommendedName>
</protein>
<sequence>MAKCAYLTTLLGFARAATDVLRIGTPESVFLPAQPFKELERNISEYLVARNYGTATHGEVRPIYPGATVLVGYQGTVISYFAVGDTLKYGDANGTELPEEARVKATKETIWDMASLTKMFTTILVLQQIERGAIELNKTVKTYVPEFADQTANGKENVTILQLLTHTSGLPPSPVPPLWIAYSNITARREAIIQQPLDNIPGEVYLYSDLNFMILQIVLERVTGKPLDDLLRDDFTGPLGMNDTYYNRGNREDSNRRVAATEFQIAVQGDNEPQRPQPVRGTVHDEKAWSIDGVSGHAGVFSTAWDLAVFCQMILNNGTYGGKTILQPESVDQIFTNYNARFPNDAHGLGFELNQSYWAGPMASLQTAGHTGFTGTSMVIDRPSQTFFILLTNRVHPSRNWSSPNVVRQMLGYWVHEALDQRNSSVSRP</sequence>
<evidence type="ECO:0000313" key="4">
    <source>
        <dbReference type="EMBL" id="KTB27883.1"/>
    </source>
</evidence>
<dbReference type="InterPro" id="IPR050789">
    <property type="entry name" value="Diverse_Enzym_Activities"/>
</dbReference>
<keyword evidence="2" id="KW-0732">Signal</keyword>
<dbReference type="PANTHER" id="PTHR43283">
    <property type="entry name" value="BETA-LACTAMASE-RELATED"/>
    <property type="match status" value="1"/>
</dbReference>
<dbReference type="InterPro" id="IPR001466">
    <property type="entry name" value="Beta-lactam-related"/>
</dbReference>
<dbReference type="eggNOG" id="ENOG502S3G9">
    <property type="taxonomic scope" value="Eukaryota"/>
</dbReference>
<feature type="signal peptide" evidence="2">
    <location>
        <begin position="1"/>
        <end position="16"/>
    </location>
</feature>
<dbReference type="GO" id="GO:0016787">
    <property type="term" value="F:hydrolase activity"/>
    <property type="evidence" value="ECO:0007669"/>
    <property type="project" value="UniProtKB-KW"/>
</dbReference>
<dbReference type="InterPro" id="IPR012338">
    <property type="entry name" value="Beta-lactam/transpept-like"/>
</dbReference>
<dbReference type="Gene3D" id="3.40.710.10">
    <property type="entry name" value="DD-peptidase/beta-lactamase superfamily"/>
    <property type="match status" value="1"/>
</dbReference>
<dbReference type="Proteomes" id="UP000054988">
    <property type="component" value="Unassembled WGS sequence"/>
</dbReference>
<feature type="chain" id="PRO_5006901169" description="Beta-lactamase-related domain-containing protein" evidence="2">
    <location>
        <begin position="17"/>
        <end position="429"/>
    </location>
</feature>
<dbReference type="Pfam" id="PF00144">
    <property type="entry name" value="Beta-lactamase"/>
    <property type="match status" value="1"/>
</dbReference>
<dbReference type="EMBL" id="LATX01002515">
    <property type="protein sequence ID" value="KTB27883.1"/>
    <property type="molecule type" value="Genomic_DNA"/>
</dbReference>
<keyword evidence="1" id="KW-0378">Hydrolase</keyword>
<evidence type="ECO:0000256" key="2">
    <source>
        <dbReference type="SAM" id="SignalP"/>
    </source>
</evidence>
<comment type="caution">
    <text evidence="4">The sequence shown here is derived from an EMBL/GenBank/DDBJ whole genome shotgun (WGS) entry which is preliminary data.</text>
</comment>
<evidence type="ECO:0000256" key="1">
    <source>
        <dbReference type="ARBA" id="ARBA00022801"/>
    </source>
</evidence>
<dbReference type="PANTHER" id="PTHR43283:SF11">
    <property type="entry name" value="BETA-LACTAMASE-RELATED DOMAIN-CONTAINING PROTEIN"/>
    <property type="match status" value="1"/>
</dbReference>
<dbReference type="SUPFAM" id="SSF56601">
    <property type="entry name" value="beta-lactamase/transpeptidase-like"/>
    <property type="match status" value="1"/>
</dbReference>
<organism evidence="4 5">
    <name type="scientific">Moniliophthora roreri</name>
    <name type="common">Frosty pod rot fungus</name>
    <name type="synonym">Monilia roreri</name>
    <dbReference type="NCBI Taxonomy" id="221103"/>
    <lineage>
        <taxon>Eukaryota</taxon>
        <taxon>Fungi</taxon>
        <taxon>Dikarya</taxon>
        <taxon>Basidiomycota</taxon>
        <taxon>Agaricomycotina</taxon>
        <taxon>Agaricomycetes</taxon>
        <taxon>Agaricomycetidae</taxon>
        <taxon>Agaricales</taxon>
        <taxon>Marasmiineae</taxon>
        <taxon>Marasmiaceae</taxon>
        <taxon>Moniliophthora</taxon>
    </lineage>
</organism>